<dbReference type="InterPro" id="IPR049326">
    <property type="entry name" value="Rhodopsin_dom_fungi"/>
</dbReference>
<comment type="subcellular location">
    <subcellularLocation>
        <location evidence="1">Membrane</location>
        <topology evidence="1">Multi-pass membrane protein</topology>
    </subcellularLocation>
</comment>
<protein>
    <recommendedName>
        <fullName evidence="8">Rhodopsin domain-containing protein</fullName>
    </recommendedName>
</protein>
<evidence type="ECO:0000256" key="4">
    <source>
        <dbReference type="ARBA" id="ARBA00023136"/>
    </source>
</evidence>
<dbReference type="PANTHER" id="PTHR33048">
    <property type="entry name" value="PTH11-LIKE INTEGRAL MEMBRANE PROTEIN (AFU_ORTHOLOGUE AFUA_5G11245)"/>
    <property type="match status" value="1"/>
</dbReference>
<name>V5I5P2_BYSSN</name>
<dbReference type="EMBL" id="BAUL01000299">
    <property type="protein sequence ID" value="GAD99475.1"/>
    <property type="molecule type" value="Genomic_DNA"/>
</dbReference>
<dbReference type="PANTHER" id="PTHR33048:SF163">
    <property type="entry name" value="INTEGRAL MEMBRANE PROTEIN (AFU_ORTHOLOGUE AFUA_8G05510)"/>
    <property type="match status" value="1"/>
</dbReference>
<keyword evidence="3 7" id="KW-1133">Transmembrane helix</keyword>
<keyword evidence="4 7" id="KW-0472">Membrane</keyword>
<sequence length="370" mass="41390">MSTNSPERVADISSRIWIGTIVTLVPATFAVVLRFIARYVASAGLWWDDFTIIMSLAINWAMAVIRWIQVLRFGYGRHAAFLSEDKVESFQKSFLAVQVIYFVNAVLTKASLLFLYYRIFGIMREFCYALWVSAAVIVSYFIACTIVCIAGCQPVSYFWNKNQPGRCIDEVNFFRWNGITNMLLDFLVLCLPLSMTWQIRASFRQKLFISSIFLLGGFVCIVSILRIISFNYSHPNDPTYTTVDTAMWSSIEQSIGIVCACLPTLRPLIRRIYGNSKNATTDTSHNSRSRVRSATIHLSNLGSTQTTSSAGFVGLGDDSSLDENSGIYSGPKGRIKSSVNVGQDGARRPAESIPAGIRMEREFHQTTSSI</sequence>
<organism evidence="9 10">
    <name type="scientific">Byssochlamys spectabilis (strain No. 5 / NBRC 109023)</name>
    <name type="common">Paecilomyces variotii</name>
    <dbReference type="NCBI Taxonomy" id="1356009"/>
    <lineage>
        <taxon>Eukaryota</taxon>
        <taxon>Fungi</taxon>
        <taxon>Dikarya</taxon>
        <taxon>Ascomycota</taxon>
        <taxon>Pezizomycotina</taxon>
        <taxon>Eurotiomycetes</taxon>
        <taxon>Eurotiomycetidae</taxon>
        <taxon>Eurotiales</taxon>
        <taxon>Thermoascaceae</taxon>
        <taxon>Paecilomyces</taxon>
    </lineage>
</organism>
<evidence type="ECO:0000256" key="2">
    <source>
        <dbReference type="ARBA" id="ARBA00022692"/>
    </source>
</evidence>
<gene>
    <name evidence="9" type="ORF">PVAR5_8190</name>
</gene>
<comment type="similarity">
    <text evidence="5">Belongs to the SAT4 family.</text>
</comment>
<feature type="transmembrane region" description="Helical" evidence="7">
    <location>
        <begin position="128"/>
        <end position="156"/>
    </location>
</feature>
<dbReference type="InParanoid" id="V5I5P2"/>
<feature type="transmembrane region" description="Helical" evidence="7">
    <location>
        <begin position="176"/>
        <end position="195"/>
    </location>
</feature>
<proteinExistence type="inferred from homology"/>
<feature type="transmembrane region" description="Helical" evidence="7">
    <location>
        <begin position="248"/>
        <end position="269"/>
    </location>
</feature>
<dbReference type="OrthoDB" id="5417844at2759"/>
<dbReference type="AlphaFoldDB" id="V5I5P2"/>
<feature type="domain" description="Rhodopsin" evidence="8">
    <location>
        <begin position="33"/>
        <end position="271"/>
    </location>
</feature>
<comment type="caution">
    <text evidence="9">The sequence shown here is derived from an EMBL/GenBank/DDBJ whole genome shotgun (WGS) entry which is preliminary data.</text>
</comment>
<reference evidence="10" key="1">
    <citation type="journal article" date="2014" name="Genome Announc.">
        <title>Draft genome sequence of the formaldehyde-resistant fungus Byssochlamys spectabilis No. 5 (anamorph Paecilomyces variotii No. 5) (NBRC109023).</title>
        <authorList>
            <person name="Oka T."/>
            <person name="Ekino K."/>
            <person name="Fukuda K."/>
            <person name="Nomura Y."/>
        </authorList>
    </citation>
    <scope>NUCLEOTIDE SEQUENCE [LARGE SCALE GENOMIC DNA]</scope>
    <source>
        <strain evidence="10">No. 5 / NBRC 109023</strain>
    </source>
</reference>
<evidence type="ECO:0000256" key="6">
    <source>
        <dbReference type="SAM" id="MobiDB-lite"/>
    </source>
</evidence>
<evidence type="ECO:0000256" key="7">
    <source>
        <dbReference type="SAM" id="Phobius"/>
    </source>
</evidence>
<keyword evidence="2 7" id="KW-0812">Transmembrane</keyword>
<accession>V5I5P2</accession>
<feature type="transmembrane region" description="Helical" evidence="7">
    <location>
        <begin position="49"/>
        <end position="68"/>
    </location>
</feature>
<feature type="transmembrane region" description="Helical" evidence="7">
    <location>
        <begin position="16"/>
        <end position="37"/>
    </location>
</feature>
<evidence type="ECO:0000256" key="1">
    <source>
        <dbReference type="ARBA" id="ARBA00004141"/>
    </source>
</evidence>
<evidence type="ECO:0000313" key="10">
    <source>
        <dbReference type="Proteomes" id="UP000018001"/>
    </source>
</evidence>
<feature type="transmembrane region" description="Helical" evidence="7">
    <location>
        <begin position="95"/>
        <end position="116"/>
    </location>
</feature>
<dbReference type="HOGENOM" id="CLU_028200_0_0_1"/>
<dbReference type="InterPro" id="IPR052337">
    <property type="entry name" value="SAT4-like"/>
</dbReference>
<evidence type="ECO:0000256" key="5">
    <source>
        <dbReference type="ARBA" id="ARBA00038359"/>
    </source>
</evidence>
<evidence type="ECO:0000313" key="9">
    <source>
        <dbReference type="EMBL" id="GAD99475.1"/>
    </source>
</evidence>
<dbReference type="Proteomes" id="UP000018001">
    <property type="component" value="Unassembled WGS sequence"/>
</dbReference>
<dbReference type="GO" id="GO:0016020">
    <property type="term" value="C:membrane"/>
    <property type="evidence" value="ECO:0007669"/>
    <property type="project" value="UniProtKB-SubCell"/>
</dbReference>
<evidence type="ECO:0000259" key="8">
    <source>
        <dbReference type="Pfam" id="PF20684"/>
    </source>
</evidence>
<feature type="transmembrane region" description="Helical" evidence="7">
    <location>
        <begin position="207"/>
        <end position="228"/>
    </location>
</feature>
<dbReference type="Pfam" id="PF20684">
    <property type="entry name" value="Fung_rhodopsin"/>
    <property type="match status" value="1"/>
</dbReference>
<keyword evidence="10" id="KW-1185">Reference proteome</keyword>
<dbReference type="eggNOG" id="ENOG502T4EU">
    <property type="taxonomic scope" value="Eukaryota"/>
</dbReference>
<evidence type="ECO:0000256" key="3">
    <source>
        <dbReference type="ARBA" id="ARBA00022989"/>
    </source>
</evidence>
<feature type="region of interest" description="Disordered" evidence="6">
    <location>
        <begin position="323"/>
        <end position="349"/>
    </location>
</feature>